<reference evidence="8" key="1">
    <citation type="submission" date="2025-08" db="UniProtKB">
        <authorList>
            <consortium name="Ensembl"/>
        </authorList>
    </citation>
    <scope>IDENTIFICATION</scope>
</reference>
<feature type="transmembrane region" description="Helical" evidence="7">
    <location>
        <begin position="162"/>
        <end position="187"/>
    </location>
</feature>
<evidence type="ECO:0000256" key="1">
    <source>
        <dbReference type="ARBA" id="ARBA00004370"/>
    </source>
</evidence>
<dbReference type="Ensembl" id="ENSLLTT00000000893.1">
    <property type="protein sequence ID" value="ENSLLTP00000000864.1"/>
    <property type="gene ID" value="ENSLLTG00000000663.1"/>
</dbReference>
<keyword evidence="9" id="KW-1185">Reference proteome</keyword>
<evidence type="ECO:0000256" key="5">
    <source>
        <dbReference type="ARBA" id="ARBA00023136"/>
    </source>
</evidence>
<organism evidence="8 9">
    <name type="scientific">Laticauda laticaudata</name>
    <name type="common">Blue-ringed sea krait</name>
    <name type="synonym">Blue-lipped sea krait</name>
    <dbReference type="NCBI Taxonomy" id="8630"/>
    <lineage>
        <taxon>Eukaryota</taxon>
        <taxon>Metazoa</taxon>
        <taxon>Chordata</taxon>
        <taxon>Craniata</taxon>
        <taxon>Vertebrata</taxon>
        <taxon>Euteleostomi</taxon>
        <taxon>Lepidosauria</taxon>
        <taxon>Squamata</taxon>
        <taxon>Bifurcata</taxon>
        <taxon>Unidentata</taxon>
        <taxon>Episquamata</taxon>
        <taxon>Toxicofera</taxon>
        <taxon>Serpentes</taxon>
        <taxon>Colubroidea</taxon>
        <taxon>Elapidae</taxon>
        <taxon>Laticaudinae</taxon>
        <taxon>Laticauda</taxon>
    </lineage>
</organism>
<comment type="subcellular location">
    <subcellularLocation>
        <location evidence="1">Membrane</location>
    </subcellularLocation>
</comment>
<evidence type="ECO:0000256" key="4">
    <source>
        <dbReference type="ARBA" id="ARBA00022989"/>
    </source>
</evidence>
<protein>
    <submittedName>
        <fullName evidence="8">Trafficking regulator of GLUT4 (SLC2A4) 1/pseudo</fullName>
    </submittedName>
</protein>
<dbReference type="AlphaFoldDB" id="A0A8C5RBD7"/>
<proteinExistence type="inferred from homology"/>
<sequence length="203" mass="20736">MAINVDAQLEKALAGSSPPPPAAASSSSSSQETEQLLPSGPSSRKPCPAEDGEAAAADGEAAAAVGGAAMEPNGHGLLYRAGSEGPLETPSLSPSRLSLGRASSTATTSNLPGRSTDYLPLAILSCFCPIWPVNILALVFSIMSRNSNLQGDVDGARRLGRVARFLSILSIVLGSVIIVICAVNAAAKLQKKPGYLLGVTCWH</sequence>
<name>A0A8C5RBD7_LATLA</name>
<evidence type="ECO:0000313" key="9">
    <source>
        <dbReference type="Proteomes" id="UP000694406"/>
    </source>
</evidence>
<feature type="transmembrane region" description="Helical" evidence="7">
    <location>
        <begin position="118"/>
        <end position="142"/>
    </location>
</feature>
<keyword evidence="3 7" id="KW-0812">Transmembrane</keyword>
<keyword evidence="5 7" id="KW-0472">Membrane</keyword>
<reference evidence="8" key="2">
    <citation type="submission" date="2025-09" db="UniProtKB">
        <authorList>
            <consortium name="Ensembl"/>
        </authorList>
    </citation>
    <scope>IDENTIFICATION</scope>
</reference>
<evidence type="ECO:0000256" key="3">
    <source>
        <dbReference type="ARBA" id="ARBA00022692"/>
    </source>
</evidence>
<feature type="region of interest" description="Disordered" evidence="6">
    <location>
        <begin position="1"/>
        <end position="60"/>
    </location>
</feature>
<evidence type="ECO:0000313" key="8">
    <source>
        <dbReference type="Ensembl" id="ENSLLTP00000000864.1"/>
    </source>
</evidence>
<evidence type="ECO:0000256" key="6">
    <source>
        <dbReference type="SAM" id="MobiDB-lite"/>
    </source>
</evidence>
<dbReference type="PANTHER" id="PTHR14948:SF1">
    <property type="entry name" value="TRAFFICKING REGULATOR OF GLUT4 1"/>
    <property type="match status" value="1"/>
</dbReference>
<dbReference type="PANTHER" id="PTHR14948">
    <property type="entry name" value="NG5"/>
    <property type="match status" value="1"/>
</dbReference>
<dbReference type="Pfam" id="PF04505">
    <property type="entry name" value="CD225"/>
    <property type="match status" value="1"/>
</dbReference>
<dbReference type="InterPro" id="IPR007593">
    <property type="entry name" value="CD225/Dispanin_fam"/>
</dbReference>
<dbReference type="InterPro" id="IPR051423">
    <property type="entry name" value="CD225/Dispanin"/>
</dbReference>
<gene>
    <name evidence="8" type="primary">TRARG1</name>
</gene>
<comment type="similarity">
    <text evidence="2">Belongs to the CD225/Dispanin family.</text>
</comment>
<feature type="region of interest" description="Disordered" evidence="6">
    <location>
        <begin position="77"/>
        <end position="110"/>
    </location>
</feature>
<dbReference type="GO" id="GO:0016020">
    <property type="term" value="C:membrane"/>
    <property type="evidence" value="ECO:0007669"/>
    <property type="project" value="UniProtKB-SubCell"/>
</dbReference>
<keyword evidence="4 7" id="KW-1133">Transmembrane helix</keyword>
<feature type="compositionally biased region" description="Polar residues" evidence="6">
    <location>
        <begin position="31"/>
        <end position="42"/>
    </location>
</feature>
<evidence type="ECO:0000256" key="2">
    <source>
        <dbReference type="ARBA" id="ARBA00006843"/>
    </source>
</evidence>
<dbReference type="Proteomes" id="UP000694406">
    <property type="component" value="Unplaced"/>
</dbReference>
<dbReference type="GeneTree" id="ENSGT00940000160337"/>
<evidence type="ECO:0000256" key="7">
    <source>
        <dbReference type="SAM" id="Phobius"/>
    </source>
</evidence>
<feature type="compositionally biased region" description="Low complexity" evidence="6">
    <location>
        <begin position="90"/>
        <end position="104"/>
    </location>
</feature>
<accession>A0A8C5RBD7</accession>